<evidence type="ECO:0000313" key="4">
    <source>
        <dbReference type="EMBL" id="ASQ41201.1"/>
    </source>
</evidence>
<dbReference type="Pfam" id="PF13181">
    <property type="entry name" value="TPR_8"/>
    <property type="match status" value="2"/>
</dbReference>
<dbReference type="SUPFAM" id="SSF48452">
    <property type="entry name" value="TPR-like"/>
    <property type="match status" value="1"/>
</dbReference>
<organism evidence="4">
    <name type="scientific">Candidatus Magnetananas rongchengensis</name>
    <dbReference type="NCBI Taxonomy" id="1463558"/>
    <lineage>
        <taxon>Bacteria</taxon>
        <taxon>Pseudomonadati</taxon>
        <taxon>Thermodesulfobacteriota</taxon>
        <taxon>Desulfobacteria</taxon>
        <taxon>Desulfobacterales</taxon>
        <taxon>Desulfobacteraceae</taxon>
        <taxon>Candidatus Magnetananas</taxon>
    </lineage>
</organism>
<dbReference type="EMBL" id="KY084568">
    <property type="protein sequence ID" value="ASQ41201.1"/>
    <property type="molecule type" value="Genomic_DNA"/>
</dbReference>
<dbReference type="Gene3D" id="1.25.40.10">
    <property type="entry name" value="Tetratricopeptide repeat domain"/>
    <property type="match status" value="1"/>
</dbReference>
<dbReference type="InterPro" id="IPR050498">
    <property type="entry name" value="Ycf3"/>
</dbReference>
<feature type="repeat" description="TPR" evidence="3">
    <location>
        <begin position="178"/>
        <end position="211"/>
    </location>
</feature>
<evidence type="ECO:0000256" key="3">
    <source>
        <dbReference type="PROSITE-ProRule" id="PRU00339"/>
    </source>
</evidence>
<dbReference type="PROSITE" id="PS50293">
    <property type="entry name" value="TPR_REGION"/>
    <property type="match status" value="1"/>
</dbReference>
<gene>
    <name evidence="4" type="primary">mamA</name>
</gene>
<accession>A0A3Q8BC51</accession>
<dbReference type="AlphaFoldDB" id="A0A3Q8BC51"/>
<dbReference type="SMART" id="SM00028">
    <property type="entry name" value="TPR"/>
    <property type="match status" value="4"/>
</dbReference>
<reference evidence="4" key="1">
    <citation type="submission" date="2016-11" db="EMBL/GenBank/DDBJ databases">
        <title>Region harboring genes involved in magnetosome formation of Candidatus Magnetananas rongchenensis.</title>
        <authorList>
            <person name="Wang M."/>
            <person name="Chen Y.-R."/>
            <person name="Zhang W."/>
            <person name="Pan H."/>
            <person name="Xiao T."/>
            <person name="Wu L.-F."/>
        </authorList>
    </citation>
    <scope>NUCLEOTIDE SEQUENCE</scope>
</reference>
<proteinExistence type="predicted"/>
<name>A0A3Q8BC51_9BACT</name>
<protein>
    <submittedName>
        <fullName evidence="4">Magnetosome protein MamA</fullName>
    </submittedName>
</protein>
<dbReference type="InterPro" id="IPR011990">
    <property type="entry name" value="TPR-like_helical_dom_sf"/>
</dbReference>
<feature type="repeat" description="TPR" evidence="3">
    <location>
        <begin position="77"/>
        <end position="110"/>
    </location>
</feature>
<evidence type="ECO:0000256" key="2">
    <source>
        <dbReference type="ARBA" id="ARBA00022803"/>
    </source>
</evidence>
<keyword evidence="1" id="KW-0677">Repeat</keyword>
<dbReference type="PANTHER" id="PTHR44858:SF1">
    <property type="entry name" value="UDP-N-ACETYLGLUCOSAMINE--PEPTIDE N-ACETYLGLUCOSAMINYLTRANSFERASE SPINDLY-RELATED"/>
    <property type="match status" value="1"/>
</dbReference>
<dbReference type="NCBIfam" id="NF040959">
    <property type="entry name" value="MamA"/>
    <property type="match status" value="1"/>
</dbReference>
<keyword evidence="2 3" id="KW-0802">TPR repeat</keyword>
<dbReference type="Pfam" id="PF00515">
    <property type="entry name" value="TPR_1"/>
    <property type="match status" value="1"/>
</dbReference>
<dbReference type="PROSITE" id="PS50005">
    <property type="entry name" value="TPR"/>
    <property type="match status" value="3"/>
</dbReference>
<sequence length="249" mass="28477">MADNNHKQEIDTDINEEFGNEEILKKVKKKKEKTASDHGGPSTTFHLHSLMLFGGRLLHKVLNAYNSLFELSPEEKAKIYRNISTHYAKKGLYDKSIESLKDWVKLEPKNPDAHHQLGLAHAACENPKAAIKSFERVLKINPEHKGAIYHRSSLYLKMKKYDIAVEGLEKVSQVSDNPKVYYLLGIAYDGMGEIDKAIEAMTKASELDPEEIKYNQHLGFLNVRKDDHKSAAEYFTKVMELERDIDGEY</sequence>
<evidence type="ECO:0000256" key="1">
    <source>
        <dbReference type="ARBA" id="ARBA00022737"/>
    </source>
</evidence>
<dbReference type="PANTHER" id="PTHR44858">
    <property type="entry name" value="TETRATRICOPEPTIDE REPEAT PROTEIN 6"/>
    <property type="match status" value="1"/>
</dbReference>
<feature type="repeat" description="TPR" evidence="3">
    <location>
        <begin position="111"/>
        <end position="144"/>
    </location>
</feature>
<dbReference type="InterPro" id="IPR019734">
    <property type="entry name" value="TPR_rpt"/>
</dbReference>